<dbReference type="SMART" id="SM00892">
    <property type="entry name" value="Endonuclease_NS"/>
    <property type="match status" value="1"/>
</dbReference>
<feature type="region of interest" description="Disordered" evidence="7">
    <location>
        <begin position="337"/>
        <end position="378"/>
    </location>
</feature>
<comment type="caution">
    <text evidence="10">The sequence shown here is derived from an EMBL/GenBank/DDBJ whole genome shotgun (WGS) entry which is preliminary data.</text>
</comment>
<evidence type="ECO:0000313" key="11">
    <source>
        <dbReference type="Proteomes" id="UP000717752"/>
    </source>
</evidence>
<comment type="similarity">
    <text evidence="1 6">Belongs to the peptidase S1B family.</text>
</comment>
<organism evidence="10 11">
    <name type="scientific">Rhizobium mesosinicum</name>
    <dbReference type="NCBI Taxonomy" id="335017"/>
    <lineage>
        <taxon>Bacteria</taxon>
        <taxon>Pseudomonadati</taxon>
        <taxon>Pseudomonadota</taxon>
        <taxon>Alphaproteobacteria</taxon>
        <taxon>Hyphomicrobiales</taxon>
        <taxon>Rhizobiaceae</taxon>
        <taxon>Rhizobium/Agrobacterium group</taxon>
        <taxon>Rhizobium</taxon>
    </lineage>
</organism>
<keyword evidence="10" id="KW-0255">Endonuclease</keyword>
<dbReference type="Proteomes" id="UP000717752">
    <property type="component" value="Unassembled WGS sequence"/>
</dbReference>
<dbReference type="Gene3D" id="3.40.570.10">
    <property type="entry name" value="Extracellular Endonuclease, subunit A"/>
    <property type="match status" value="1"/>
</dbReference>
<evidence type="ECO:0000256" key="1">
    <source>
        <dbReference type="ARBA" id="ARBA00008764"/>
    </source>
</evidence>
<reference evidence="10 11" key="1">
    <citation type="journal article" date="2021" name="MBio">
        <title>Poor Competitiveness of Bradyrhizobium in Pigeon Pea Root Colonization in Indian Soils.</title>
        <authorList>
            <person name="Chalasani D."/>
            <person name="Basu A."/>
            <person name="Pullabhotla S.V.S.R.N."/>
            <person name="Jorrin B."/>
            <person name="Neal A.L."/>
            <person name="Poole P.S."/>
            <person name="Podile A.R."/>
            <person name="Tkacz A."/>
        </authorList>
    </citation>
    <scope>NUCLEOTIDE SEQUENCE [LARGE SCALE GENOMIC DNA]</scope>
    <source>
        <strain evidence="10 11">HU56</strain>
    </source>
</reference>
<dbReference type="RefSeq" id="WP_220334430.1">
    <property type="nucleotide sequence ID" value="NZ_JAEUAK010000004.1"/>
</dbReference>
<dbReference type="InterPro" id="IPR008256">
    <property type="entry name" value="Peptidase_S1B"/>
</dbReference>
<dbReference type="PANTHER" id="PTHR36234:SF5">
    <property type="entry name" value="LYSYL ENDOPEPTIDASE"/>
    <property type="match status" value="1"/>
</dbReference>
<evidence type="ECO:0000256" key="4">
    <source>
        <dbReference type="ARBA" id="ARBA00022801"/>
    </source>
</evidence>
<name>A0ABS7GUF6_9HYPH</name>
<gene>
    <name evidence="10" type="ORF">JNB85_11155</name>
</gene>
<feature type="compositionally biased region" description="Low complexity" evidence="7">
    <location>
        <begin position="772"/>
        <end position="785"/>
    </location>
</feature>
<dbReference type="InterPro" id="IPR020821">
    <property type="entry name" value="ENPP1-3/EXOG-like_nuc-like"/>
</dbReference>
<dbReference type="InterPro" id="IPR043504">
    <property type="entry name" value="Peptidase_S1_PA_chymotrypsin"/>
</dbReference>
<keyword evidence="2 6" id="KW-0645">Protease</keyword>
<keyword evidence="10" id="KW-0540">Nuclease</keyword>
<evidence type="ECO:0000259" key="9">
    <source>
        <dbReference type="SMART" id="SM00892"/>
    </source>
</evidence>
<dbReference type="PANTHER" id="PTHR36234">
    <property type="entry name" value="LYSYL ENDOPEPTIDASE"/>
    <property type="match status" value="1"/>
</dbReference>
<dbReference type="EMBL" id="JAEUAK010000004">
    <property type="protein sequence ID" value="MBW9052975.1"/>
    <property type="molecule type" value="Genomic_DNA"/>
</dbReference>
<evidence type="ECO:0000256" key="6">
    <source>
        <dbReference type="RuleBase" id="RU004296"/>
    </source>
</evidence>
<sequence>MVDLRTFGEVENVVRSRLRRMKPEIERSLTQIAEGNPLAAETQTTRRIDRLQVKAGLSREEAGLISSAIDMIARDKGARAGKMPGPEAILGSTLDFVGVSFLERGRRAADAVGRIAFLNEGPQGTGFLVAPNLLLTNHHVIESAAASGKFQVQFDYEYDVAGRARNPTSFLFDPTLCFVTDSIEGLDFTLIGIGERRSGTRRLEEFGFIPLSDASDKHMLGEIANVIQHPDGRFKELVLRENHLVARDETQQVLHYVADTEQGSSGSPVFNNEWEPIALHHWGGPWLEVMGTDGRPLAREINEGIRISAIVRYLREARLAGAGAEAVRRALAAWDSARRPETNATGAPLKPTEERVPEGPQAAAIPKPGTPNPRHNPDGSVTWTFPIEISVRAPLAAPPVVGRTGGGQAHLKTGPLTGGAAEAASWETEDFSDRGGYEPGFVPGHSIPLPDFSGTGWRPAKNQIPPAGGDPNELPYHHFSIVMNADRRLCGVTAVNIDGGRIKAINRQDKTVIDEPSLKDLGVESIGADGAEASDDFRPDRRVLLEEQMNRPFYEKQIVKGFLDTKSPERTARIFQKGHIVLRGDPAWGSETEALSAERDTFFYTNAAPQIGFFNQGSALDRPGSKGKLRWRAVETYVLRNAVTMKQRVSVFAGPVFDEADPPYRFASKVPLRFWKIAVWSDRDSLRAIALLADQKPVLQIMPEAISAEVLGPEAYGDEEELARVSEFLSSVEEIEALTKLDFGDQLRTADIRAGRAATPAITLDPADLEPPRSGTSSGAGPAGRARPRRKRSS</sequence>
<evidence type="ECO:0000313" key="10">
    <source>
        <dbReference type="EMBL" id="MBW9052975.1"/>
    </source>
</evidence>
<dbReference type="SUPFAM" id="SSF54060">
    <property type="entry name" value="His-Me finger endonucleases"/>
    <property type="match status" value="1"/>
</dbReference>
<feature type="domain" description="DNA/RNA non-specific endonuclease/pyrophosphatase/phosphodiesterase" evidence="9">
    <location>
        <begin position="475"/>
        <end position="750"/>
    </location>
</feature>
<dbReference type="EC" id="3.4.21.-" evidence="6"/>
<dbReference type="InterPro" id="IPR009003">
    <property type="entry name" value="Peptidase_S1_PA"/>
</dbReference>
<dbReference type="SMART" id="SM00477">
    <property type="entry name" value="NUC"/>
    <property type="match status" value="1"/>
</dbReference>
<evidence type="ECO:0000256" key="2">
    <source>
        <dbReference type="ARBA" id="ARBA00022670"/>
    </source>
</evidence>
<protein>
    <recommendedName>
        <fullName evidence="6">Serine protease</fullName>
        <ecNumber evidence="6">3.4.21.-</ecNumber>
    </recommendedName>
</protein>
<keyword evidence="5 6" id="KW-0720">Serine protease</keyword>
<evidence type="ECO:0000259" key="8">
    <source>
        <dbReference type="SMART" id="SM00477"/>
    </source>
</evidence>
<dbReference type="Pfam" id="PF01223">
    <property type="entry name" value="Endonuclease_NS"/>
    <property type="match status" value="1"/>
</dbReference>
<dbReference type="GO" id="GO:0004519">
    <property type="term" value="F:endonuclease activity"/>
    <property type="evidence" value="ECO:0007669"/>
    <property type="project" value="UniProtKB-KW"/>
</dbReference>
<evidence type="ECO:0000256" key="7">
    <source>
        <dbReference type="SAM" id="MobiDB-lite"/>
    </source>
</evidence>
<dbReference type="SUPFAM" id="SSF50494">
    <property type="entry name" value="Trypsin-like serine proteases"/>
    <property type="match status" value="1"/>
</dbReference>
<dbReference type="Gene3D" id="2.40.10.10">
    <property type="entry name" value="Trypsin-like serine proteases"/>
    <property type="match status" value="2"/>
</dbReference>
<keyword evidence="11" id="KW-1185">Reference proteome</keyword>
<dbReference type="InterPro" id="IPR044929">
    <property type="entry name" value="DNA/RNA_non-sp_Endonuclease_sf"/>
</dbReference>
<dbReference type="Pfam" id="PF13365">
    <property type="entry name" value="Trypsin_2"/>
    <property type="match status" value="1"/>
</dbReference>
<dbReference type="InterPro" id="IPR001604">
    <property type="entry name" value="Endo_G_ENPP1-like_dom"/>
</dbReference>
<feature type="region of interest" description="Disordered" evidence="7">
    <location>
        <begin position="760"/>
        <end position="794"/>
    </location>
</feature>
<evidence type="ECO:0000256" key="5">
    <source>
        <dbReference type="ARBA" id="ARBA00022825"/>
    </source>
</evidence>
<proteinExistence type="inferred from homology"/>
<accession>A0ABS7GUF6</accession>
<dbReference type="InterPro" id="IPR044925">
    <property type="entry name" value="His-Me_finger_sf"/>
</dbReference>
<feature type="domain" description="ENPP1-3/EXOG-like endonuclease/phosphodiesterase" evidence="8">
    <location>
        <begin position="476"/>
        <end position="750"/>
    </location>
</feature>
<keyword evidence="4 6" id="KW-0378">Hydrolase</keyword>
<keyword evidence="3" id="KW-0732">Signal</keyword>
<evidence type="ECO:0000256" key="3">
    <source>
        <dbReference type="ARBA" id="ARBA00022729"/>
    </source>
</evidence>
<dbReference type="PRINTS" id="PR00839">
    <property type="entry name" value="V8PROTEASE"/>
</dbReference>